<reference evidence="10" key="3">
    <citation type="submission" date="2025-08" db="UniProtKB">
        <authorList>
            <consortium name="Ensembl"/>
        </authorList>
    </citation>
    <scope>IDENTIFICATION</scope>
</reference>
<dbReference type="InterPro" id="IPR024134">
    <property type="entry name" value="SOD_Cu/Zn_/chaperone"/>
</dbReference>
<dbReference type="CDD" id="cd00305">
    <property type="entry name" value="Cu-Zn_Superoxide_Dismutase"/>
    <property type="match status" value="1"/>
</dbReference>
<keyword evidence="6" id="KW-1015">Disulfide bond</keyword>
<dbReference type="OMA" id="KNVWEER"/>
<keyword evidence="4" id="KW-0862">Zinc</keyword>
<dbReference type="GeneTree" id="ENSGT00940000159785"/>
<dbReference type="InterPro" id="IPR006121">
    <property type="entry name" value="HMA_dom"/>
</dbReference>
<dbReference type="Ensembl" id="ENSCINT00000008786.3">
    <property type="protein sequence ID" value="ENSCINP00000008786.3"/>
    <property type="gene ID" value="ENSCING00000012406.2"/>
</dbReference>
<dbReference type="InterPro" id="IPR001424">
    <property type="entry name" value="SOD_Cu_Zn_dom"/>
</dbReference>
<dbReference type="InterPro" id="IPR036163">
    <property type="entry name" value="HMA_dom_sf"/>
</dbReference>
<keyword evidence="11" id="KW-1185">Reference proteome</keyword>
<feature type="domain" description="HMA" evidence="9">
    <location>
        <begin position="12"/>
        <end position="74"/>
    </location>
</feature>
<evidence type="ECO:0000313" key="11">
    <source>
        <dbReference type="Proteomes" id="UP000008144"/>
    </source>
</evidence>
<dbReference type="FunFam" id="2.60.40.200:FF:000004">
    <property type="entry name" value="Copper chaperone for superoxide dismutase"/>
    <property type="match status" value="1"/>
</dbReference>
<dbReference type="HOGENOM" id="CLU_056632_0_2_1"/>
<protein>
    <recommendedName>
        <fullName evidence="8">Superoxide dismutase copper chaperone</fullName>
    </recommendedName>
</protein>
<evidence type="ECO:0000256" key="1">
    <source>
        <dbReference type="ARBA" id="ARBA00001947"/>
    </source>
</evidence>
<dbReference type="GO" id="GO:0005507">
    <property type="term" value="F:copper ion binding"/>
    <property type="evidence" value="ECO:0000318"/>
    <property type="project" value="GO_Central"/>
</dbReference>
<sequence length="275" mass="29914">QCPGTFRIMDVQTEMEFAVEMTCNGCVDSVKKVLNTDLVDLVSVDLDKQRVVVKSKLGFQQVQDMLETTGKRAAFMGHGASMQRQHLGAAVAEISGRFVKGVVRLLQLDQNLCLIEGTVDGLSPGKHGLNIHEFGDLSDGCSSCGEHYNPYNYKHGGKNDAQRHVGDLGNIEARSNGRATFRFLDDKVKVWEIIGRSMVVHEGEDDEGKGGRETSKINGASGPGIACAIVARSAGLFQNNKQTCACDGVSVWDERNVPLAGAERMLYIRKDPNSL</sequence>
<dbReference type="STRING" id="7719.ENSCINP00000008786"/>
<dbReference type="Pfam" id="PF00403">
    <property type="entry name" value="HMA"/>
    <property type="match status" value="1"/>
</dbReference>
<dbReference type="SUPFAM" id="SSF49329">
    <property type="entry name" value="Cu,Zn superoxide dismutase-like"/>
    <property type="match status" value="1"/>
</dbReference>
<evidence type="ECO:0000313" key="10">
    <source>
        <dbReference type="Ensembl" id="ENSCINP00000008786.3"/>
    </source>
</evidence>
<reference evidence="11" key="1">
    <citation type="journal article" date="2002" name="Science">
        <title>The draft genome of Ciona intestinalis: insights into chordate and vertebrate origins.</title>
        <authorList>
            <person name="Dehal P."/>
            <person name="Satou Y."/>
            <person name="Campbell R.K."/>
            <person name="Chapman J."/>
            <person name="Degnan B."/>
            <person name="De Tomaso A."/>
            <person name="Davidson B."/>
            <person name="Di Gregorio A."/>
            <person name="Gelpke M."/>
            <person name="Goodstein D.M."/>
            <person name="Harafuji N."/>
            <person name="Hastings K.E."/>
            <person name="Ho I."/>
            <person name="Hotta K."/>
            <person name="Huang W."/>
            <person name="Kawashima T."/>
            <person name="Lemaire P."/>
            <person name="Martinez D."/>
            <person name="Meinertzhagen I.A."/>
            <person name="Necula S."/>
            <person name="Nonaka M."/>
            <person name="Putnam N."/>
            <person name="Rash S."/>
            <person name="Saiga H."/>
            <person name="Satake M."/>
            <person name="Terry A."/>
            <person name="Yamada L."/>
            <person name="Wang H.G."/>
            <person name="Awazu S."/>
            <person name="Azumi K."/>
            <person name="Boore J."/>
            <person name="Branno M."/>
            <person name="Chin-Bow S."/>
            <person name="DeSantis R."/>
            <person name="Doyle S."/>
            <person name="Francino P."/>
            <person name="Keys D.N."/>
            <person name="Haga S."/>
            <person name="Hayashi H."/>
            <person name="Hino K."/>
            <person name="Imai K.S."/>
            <person name="Inaba K."/>
            <person name="Kano S."/>
            <person name="Kobayashi K."/>
            <person name="Kobayashi M."/>
            <person name="Lee B.I."/>
            <person name="Makabe K.W."/>
            <person name="Manohar C."/>
            <person name="Matassi G."/>
            <person name="Medina M."/>
            <person name="Mochizuki Y."/>
            <person name="Mount S."/>
            <person name="Morishita T."/>
            <person name="Miura S."/>
            <person name="Nakayama A."/>
            <person name="Nishizaka S."/>
            <person name="Nomoto H."/>
            <person name="Ohta F."/>
            <person name="Oishi K."/>
            <person name="Rigoutsos I."/>
            <person name="Sano M."/>
            <person name="Sasaki A."/>
            <person name="Sasakura Y."/>
            <person name="Shoguchi E."/>
            <person name="Shin-i T."/>
            <person name="Spagnuolo A."/>
            <person name="Stainier D."/>
            <person name="Suzuki M.M."/>
            <person name="Tassy O."/>
            <person name="Takatori N."/>
            <person name="Tokuoka M."/>
            <person name="Yagi K."/>
            <person name="Yoshizaki F."/>
            <person name="Wada S."/>
            <person name="Zhang C."/>
            <person name="Hyatt P.D."/>
            <person name="Larimer F."/>
            <person name="Detter C."/>
            <person name="Doggett N."/>
            <person name="Glavina T."/>
            <person name="Hawkins T."/>
            <person name="Richardson P."/>
            <person name="Lucas S."/>
            <person name="Kohara Y."/>
            <person name="Levine M."/>
            <person name="Satoh N."/>
            <person name="Rokhsar D.S."/>
        </authorList>
    </citation>
    <scope>NUCLEOTIDE SEQUENCE [LARGE SCALE GENOMIC DNA]</scope>
</reference>
<dbReference type="PANTHER" id="PTHR10003">
    <property type="entry name" value="SUPEROXIDE DISMUTASE CU-ZN -RELATED"/>
    <property type="match status" value="1"/>
</dbReference>
<dbReference type="Proteomes" id="UP000008144">
    <property type="component" value="Chromosome 3"/>
</dbReference>
<dbReference type="SUPFAM" id="SSF55008">
    <property type="entry name" value="HMA, heavy metal-associated domain"/>
    <property type="match status" value="1"/>
</dbReference>
<evidence type="ECO:0000256" key="5">
    <source>
        <dbReference type="ARBA" id="ARBA00023008"/>
    </source>
</evidence>
<dbReference type="PROSITE" id="PS50846">
    <property type="entry name" value="HMA_2"/>
    <property type="match status" value="1"/>
</dbReference>
<reference evidence="10" key="4">
    <citation type="submission" date="2025-09" db="UniProtKB">
        <authorList>
            <consortium name="Ensembl"/>
        </authorList>
    </citation>
    <scope>IDENTIFICATION</scope>
</reference>
<dbReference type="GO" id="GO:0016532">
    <property type="term" value="F:superoxide dismutase copper chaperone activity"/>
    <property type="evidence" value="ECO:0000318"/>
    <property type="project" value="GO_Central"/>
</dbReference>
<name>F6YFV6_CIOIN</name>
<keyword evidence="3" id="KW-0479">Metal-binding</keyword>
<evidence type="ECO:0000256" key="4">
    <source>
        <dbReference type="ARBA" id="ARBA00022833"/>
    </source>
</evidence>
<reference evidence="10" key="2">
    <citation type="journal article" date="2008" name="Genome Biol.">
        <title>Improved genome assembly and evidence-based global gene model set for the chordate Ciona intestinalis: new insight into intron and operon populations.</title>
        <authorList>
            <person name="Satou Y."/>
            <person name="Mineta K."/>
            <person name="Ogasawara M."/>
            <person name="Sasakura Y."/>
            <person name="Shoguchi E."/>
            <person name="Ueno K."/>
            <person name="Yamada L."/>
            <person name="Matsumoto J."/>
            <person name="Wasserscheid J."/>
            <person name="Dewar K."/>
            <person name="Wiley G.B."/>
            <person name="Macmil S.L."/>
            <person name="Roe B.A."/>
            <person name="Zeller R.W."/>
            <person name="Hastings K.E."/>
            <person name="Lemaire P."/>
            <person name="Lindquist E."/>
            <person name="Endo T."/>
            <person name="Hotta K."/>
            <person name="Inaba K."/>
        </authorList>
    </citation>
    <scope>NUCLEOTIDE SEQUENCE [LARGE SCALE GENOMIC DNA]</scope>
    <source>
        <strain evidence="10">wild type</strain>
    </source>
</reference>
<comment type="cofactor">
    <cofactor evidence="2">
        <name>Cu(2+)</name>
        <dbReference type="ChEBI" id="CHEBI:29036"/>
    </cofactor>
</comment>
<evidence type="ECO:0000259" key="9">
    <source>
        <dbReference type="PROSITE" id="PS50846"/>
    </source>
</evidence>
<comment type="cofactor">
    <cofactor evidence="1">
        <name>Zn(2+)</name>
        <dbReference type="ChEBI" id="CHEBI:29105"/>
    </cofactor>
</comment>
<evidence type="ECO:0000256" key="8">
    <source>
        <dbReference type="ARBA" id="ARBA00032899"/>
    </source>
</evidence>
<proteinExistence type="inferred from homology"/>
<dbReference type="GO" id="GO:0019430">
    <property type="term" value="P:removal of superoxide radicals"/>
    <property type="evidence" value="ECO:0000318"/>
    <property type="project" value="GO_Central"/>
</dbReference>
<evidence type="ECO:0000256" key="3">
    <source>
        <dbReference type="ARBA" id="ARBA00022723"/>
    </source>
</evidence>
<dbReference type="EMBL" id="EAAA01001766">
    <property type="status" value="NOT_ANNOTATED_CDS"/>
    <property type="molecule type" value="Genomic_DNA"/>
</dbReference>
<dbReference type="CDD" id="cd00371">
    <property type="entry name" value="HMA"/>
    <property type="match status" value="1"/>
</dbReference>
<dbReference type="FunCoup" id="F6YFV6">
    <property type="interactions" value="70"/>
</dbReference>
<dbReference type="Gene3D" id="3.30.70.100">
    <property type="match status" value="1"/>
</dbReference>
<dbReference type="InParanoid" id="F6YFV6"/>
<comment type="similarity">
    <text evidence="7">In the C-terminal section; belongs to the Cu-Zn superoxide dismutase family.</text>
</comment>
<dbReference type="Gene3D" id="2.60.40.200">
    <property type="entry name" value="Superoxide dismutase, copper/zinc binding domain"/>
    <property type="match status" value="1"/>
</dbReference>
<dbReference type="AlphaFoldDB" id="F6YFV6"/>
<evidence type="ECO:0000256" key="6">
    <source>
        <dbReference type="ARBA" id="ARBA00023157"/>
    </source>
</evidence>
<evidence type="ECO:0000256" key="2">
    <source>
        <dbReference type="ARBA" id="ARBA00001973"/>
    </source>
</evidence>
<dbReference type="PRINTS" id="PR00068">
    <property type="entry name" value="CUZNDISMTASE"/>
</dbReference>
<dbReference type="InterPro" id="IPR036423">
    <property type="entry name" value="SOD-like_Cu/Zn_dom_sf"/>
</dbReference>
<accession>F6YFV6</accession>
<dbReference type="Pfam" id="PF00080">
    <property type="entry name" value="Sod_Cu"/>
    <property type="match status" value="1"/>
</dbReference>
<evidence type="ECO:0000256" key="7">
    <source>
        <dbReference type="ARBA" id="ARBA00025798"/>
    </source>
</evidence>
<organism evidence="10 11">
    <name type="scientific">Ciona intestinalis</name>
    <name type="common">Transparent sea squirt</name>
    <name type="synonym">Ascidia intestinalis</name>
    <dbReference type="NCBI Taxonomy" id="7719"/>
    <lineage>
        <taxon>Eukaryota</taxon>
        <taxon>Metazoa</taxon>
        <taxon>Chordata</taxon>
        <taxon>Tunicata</taxon>
        <taxon>Ascidiacea</taxon>
        <taxon>Phlebobranchia</taxon>
        <taxon>Cionidae</taxon>
        <taxon>Ciona</taxon>
    </lineage>
</organism>
<keyword evidence="5" id="KW-0186">Copper</keyword>